<dbReference type="RefSeq" id="WP_310926846.1">
    <property type="nucleotide sequence ID" value="NZ_JAMQOQ010000001.1"/>
</dbReference>
<evidence type="ECO:0000256" key="1">
    <source>
        <dbReference type="SAM" id="Phobius"/>
    </source>
</evidence>
<evidence type="ECO:0000313" key="3">
    <source>
        <dbReference type="Proteomes" id="UP001254813"/>
    </source>
</evidence>
<sequence>MNVFVARAEEGTSTGPHTPGARSHYAFGAVGLGIAVLSVFLTYSVLVGIASLLPLLSTTVVTFVGIVTWVVVWITLDVAHDRYTRRRRAAAK</sequence>
<keyword evidence="1" id="KW-0812">Transmembrane</keyword>
<dbReference type="Proteomes" id="UP001254813">
    <property type="component" value="Unassembled WGS sequence"/>
</dbReference>
<gene>
    <name evidence="2" type="ORF">NDI79_02360</name>
</gene>
<reference evidence="2 3" key="1">
    <citation type="submission" date="2022-06" db="EMBL/GenBank/DDBJ databases">
        <title>Halogeometricum sp. a new haloarchaeum isolate from saline soil.</title>
        <authorList>
            <person name="Strakova D."/>
            <person name="Galisteo C."/>
            <person name="Sanchez-Porro C."/>
            <person name="Ventosa A."/>
        </authorList>
    </citation>
    <scope>NUCLEOTIDE SEQUENCE [LARGE SCALE GENOMIC DNA]</scope>
    <source>
        <strain evidence="3">S3BR25-2</strain>
    </source>
</reference>
<name>A0ABU2FWU8_9EURY</name>
<feature type="transmembrane region" description="Helical" evidence="1">
    <location>
        <begin position="55"/>
        <end position="79"/>
    </location>
</feature>
<proteinExistence type="predicted"/>
<organism evidence="2 3">
    <name type="scientific">Halogeometricum luteum</name>
    <dbReference type="NCBI Taxonomy" id="2950537"/>
    <lineage>
        <taxon>Archaea</taxon>
        <taxon>Methanobacteriati</taxon>
        <taxon>Methanobacteriota</taxon>
        <taxon>Stenosarchaea group</taxon>
        <taxon>Halobacteria</taxon>
        <taxon>Halobacteriales</taxon>
        <taxon>Haloferacaceae</taxon>
        <taxon>Halogeometricum</taxon>
    </lineage>
</organism>
<evidence type="ECO:0000313" key="2">
    <source>
        <dbReference type="EMBL" id="MDS0293012.1"/>
    </source>
</evidence>
<keyword evidence="1" id="KW-1133">Transmembrane helix</keyword>
<protein>
    <submittedName>
        <fullName evidence="2">Uncharacterized protein</fullName>
    </submittedName>
</protein>
<feature type="transmembrane region" description="Helical" evidence="1">
    <location>
        <begin position="25"/>
        <end position="49"/>
    </location>
</feature>
<dbReference type="EMBL" id="JAMQOQ010000001">
    <property type="protein sequence ID" value="MDS0293012.1"/>
    <property type="molecule type" value="Genomic_DNA"/>
</dbReference>
<keyword evidence="1" id="KW-0472">Membrane</keyword>
<keyword evidence="3" id="KW-1185">Reference proteome</keyword>
<accession>A0ABU2FWU8</accession>
<comment type="caution">
    <text evidence="2">The sequence shown here is derived from an EMBL/GenBank/DDBJ whole genome shotgun (WGS) entry which is preliminary data.</text>
</comment>